<dbReference type="Gene3D" id="2.60.120.620">
    <property type="entry name" value="q2cbj1_9rhob like domain"/>
    <property type="match status" value="2"/>
</dbReference>
<feature type="region of interest" description="Disordered" evidence="10">
    <location>
        <begin position="573"/>
        <end position="622"/>
    </location>
</feature>
<protein>
    <recommendedName>
        <fullName evidence="8">uS12 prolyl 3-hydroxylase</fullName>
    </recommendedName>
</protein>
<keyword evidence="6" id="KW-0560">Oxidoreductase</keyword>
<dbReference type="PANTHER" id="PTHR12117:SF0">
    <property type="entry name" value="PROLYL 3-HYDROXYLASE OGFOD1"/>
    <property type="match status" value="1"/>
</dbReference>
<keyword evidence="4" id="KW-0847">Vitamin C</keyword>
<dbReference type="OrthoDB" id="430522at2759"/>
<dbReference type="AlphaFoldDB" id="A0A0R3WCW5"/>
<proteinExistence type="inferred from homology"/>
<dbReference type="Pfam" id="PF10637">
    <property type="entry name" value="Ofd1_CTDD"/>
    <property type="match status" value="1"/>
</dbReference>
<dbReference type="GO" id="GO:0006449">
    <property type="term" value="P:regulation of translational termination"/>
    <property type="evidence" value="ECO:0007669"/>
    <property type="project" value="TreeGrafter"/>
</dbReference>
<dbReference type="Pfam" id="PF13661">
    <property type="entry name" value="2OG-FeII_Oxy_4"/>
    <property type="match status" value="1"/>
</dbReference>
<dbReference type="InterPro" id="IPR039558">
    <property type="entry name" value="TPA1/OFD1_N"/>
</dbReference>
<keyword evidence="5" id="KW-0223">Dioxygenase</keyword>
<evidence type="ECO:0000256" key="5">
    <source>
        <dbReference type="ARBA" id="ARBA00022964"/>
    </source>
</evidence>
<evidence type="ECO:0000313" key="13">
    <source>
        <dbReference type="Proteomes" id="UP000282613"/>
    </source>
</evidence>
<dbReference type="GO" id="GO:0005737">
    <property type="term" value="C:cytoplasm"/>
    <property type="evidence" value="ECO:0007669"/>
    <property type="project" value="TreeGrafter"/>
</dbReference>
<evidence type="ECO:0000256" key="6">
    <source>
        <dbReference type="ARBA" id="ARBA00023002"/>
    </source>
</evidence>
<accession>A0A0R3WCW5</accession>
<dbReference type="GO" id="GO:0031543">
    <property type="term" value="F:peptidyl-proline dioxygenase activity"/>
    <property type="evidence" value="ECO:0007669"/>
    <property type="project" value="TreeGrafter"/>
</dbReference>
<keyword evidence="3" id="KW-0479">Metal-binding</keyword>
<evidence type="ECO:0000256" key="7">
    <source>
        <dbReference type="ARBA" id="ARBA00023004"/>
    </source>
</evidence>
<feature type="compositionally biased region" description="Acidic residues" evidence="10">
    <location>
        <begin position="575"/>
        <end position="610"/>
    </location>
</feature>
<comment type="catalytic activity">
    <reaction evidence="9">
        <text>[ribosomal protein uS12]-L-proline + 2-oxoglutarate + O2 = [ribosomal protein uS12]-(3S)-3-hydroxy-L-proline + succinate + CO2</text>
        <dbReference type="Rhea" id="RHEA:54156"/>
        <dbReference type="Rhea" id="RHEA-COMP:13816"/>
        <dbReference type="Rhea" id="RHEA-COMP:13818"/>
        <dbReference type="ChEBI" id="CHEBI:15379"/>
        <dbReference type="ChEBI" id="CHEBI:16526"/>
        <dbReference type="ChEBI" id="CHEBI:16810"/>
        <dbReference type="ChEBI" id="CHEBI:30031"/>
        <dbReference type="ChEBI" id="CHEBI:50342"/>
        <dbReference type="ChEBI" id="CHEBI:85428"/>
    </reaction>
</comment>
<keyword evidence="13" id="KW-1185">Reference proteome</keyword>
<dbReference type="STRING" id="60517.A0A0R3WCW5"/>
<organism evidence="14">
    <name type="scientific">Taenia asiatica</name>
    <name type="common">Asian tapeworm</name>
    <dbReference type="NCBI Taxonomy" id="60517"/>
    <lineage>
        <taxon>Eukaryota</taxon>
        <taxon>Metazoa</taxon>
        <taxon>Spiralia</taxon>
        <taxon>Lophotrochozoa</taxon>
        <taxon>Platyhelminthes</taxon>
        <taxon>Cestoda</taxon>
        <taxon>Eucestoda</taxon>
        <taxon>Cyclophyllidea</taxon>
        <taxon>Taeniidae</taxon>
        <taxon>Taenia</taxon>
    </lineage>
</organism>
<evidence type="ECO:0000256" key="9">
    <source>
        <dbReference type="ARBA" id="ARBA00047444"/>
    </source>
</evidence>
<evidence type="ECO:0000256" key="4">
    <source>
        <dbReference type="ARBA" id="ARBA00022896"/>
    </source>
</evidence>
<evidence type="ECO:0000256" key="1">
    <source>
        <dbReference type="ARBA" id="ARBA00001961"/>
    </source>
</evidence>
<gene>
    <name evidence="12" type="ORF">TASK_LOCUS8571</name>
</gene>
<dbReference type="InterPro" id="IPR006620">
    <property type="entry name" value="Pro_4_hyd_alph"/>
</dbReference>
<dbReference type="InterPro" id="IPR005123">
    <property type="entry name" value="Oxoglu/Fe-dep_dioxygenase_dom"/>
</dbReference>
<feature type="domain" description="Fe2OG dioxygenase" evidence="11">
    <location>
        <begin position="129"/>
        <end position="244"/>
    </location>
</feature>
<reference evidence="12 13" key="2">
    <citation type="submission" date="2018-11" db="EMBL/GenBank/DDBJ databases">
        <authorList>
            <consortium name="Pathogen Informatics"/>
        </authorList>
    </citation>
    <scope>NUCLEOTIDE SEQUENCE [LARGE SCALE GENOMIC DNA]</scope>
</reference>
<dbReference type="PROSITE" id="PS51471">
    <property type="entry name" value="FE2OG_OXY"/>
    <property type="match status" value="1"/>
</dbReference>
<dbReference type="WBParaSite" id="TASK_0000857001-mRNA-1">
    <property type="protein sequence ID" value="TASK_0000857001-mRNA-1"/>
    <property type="gene ID" value="TASK_0000857001"/>
</dbReference>
<evidence type="ECO:0000256" key="2">
    <source>
        <dbReference type="ARBA" id="ARBA00007443"/>
    </source>
</evidence>
<reference evidence="14" key="1">
    <citation type="submission" date="2017-02" db="UniProtKB">
        <authorList>
            <consortium name="WormBaseParasite"/>
        </authorList>
    </citation>
    <scope>IDENTIFICATION</scope>
</reference>
<evidence type="ECO:0000259" key="11">
    <source>
        <dbReference type="PROSITE" id="PS51471"/>
    </source>
</evidence>
<sequence length="622" mass="70012">MSRSFSVSPKYANPDFQKSFREVFRSPNGRTMEDEDGVKLIHSPFTCAMLPNFLETANISALEDEARKFPLNRRLNDLFSLNQSGDLKALCKDAKLAEKFPLLYQIREFLARDMLQWMKAVTGDDLDEGEVSSTISLYEPNDYLLCHDDELERRRIAFIIYLVPEDWDVATDGGALDLYESGPTPECNVVPPDSGDYHPWRVVCSLPPSRNCLAFFEVCSRSFHQVAEVIGKRDRLSIHGWYMSDPLPRVPRSRDPVTIPRLPPCFIEEELLFKWLHPAYIDGEQLKVIRRRFISTSEIQLPHFFRHSSWERLCKAILSVEEAVWLQEGPMDLRNVSVLPYVTETEVAAKLPVECHEVRRLLTSEAMLLLLSQMTGVTLHPLARHGYEKAEEAESDAYSEAKRGRFEETSKTEMTAPRFHRWRAGMYTLLADADSGVIATTTPDVGGVSTWRLDLFYHIGGYGCKVDKSTKSIAKLATSGSSSGISNGSDGDNQCYWQDSWNGQIIYVSRADNEELLRIRPADNALTLVYCDAVDSAKFVRYLNAKAAPRALLGASATTPSFAYDVALSYFHEGDDADDDGNSEGEEGEEEIEDETPSDEEEEEDVEGEGSDNYSEGMDAAA</sequence>
<dbReference type="EMBL" id="UYRS01018830">
    <property type="protein sequence ID" value="VDK40575.1"/>
    <property type="molecule type" value="Genomic_DNA"/>
</dbReference>
<dbReference type="Proteomes" id="UP000282613">
    <property type="component" value="Unassembled WGS sequence"/>
</dbReference>
<keyword evidence="7" id="KW-0408">Iron</keyword>
<dbReference type="InterPro" id="IPR051842">
    <property type="entry name" value="uS12_prolyl_hydroxylase"/>
</dbReference>
<evidence type="ECO:0000313" key="14">
    <source>
        <dbReference type="WBParaSite" id="TASK_0000857001-mRNA-1"/>
    </source>
</evidence>
<dbReference type="GO" id="GO:0005506">
    <property type="term" value="F:iron ion binding"/>
    <property type="evidence" value="ECO:0007669"/>
    <property type="project" value="InterPro"/>
</dbReference>
<evidence type="ECO:0000256" key="3">
    <source>
        <dbReference type="ARBA" id="ARBA00022723"/>
    </source>
</evidence>
<dbReference type="GO" id="GO:0031418">
    <property type="term" value="F:L-ascorbic acid binding"/>
    <property type="evidence" value="ECO:0007669"/>
    <property type="project" value="UniProtKB-KW"/>
</dbReference>
<comment type="similarity">
    <text evidence="2">Belongs to the TPA1 family.</text>
</comment>
<comment type="cofactor">
    <cofactor evidence="1">
        <name>L-ascorbate</name>
        <dbReference type="ChEBI" id="CHEBI:38290"/>
    </cofactor>
</comment>
<dbReference type="PANTHER" id="PTHR12117">
    <property type="entry name" value="HISTONE ACETYLTRANSFERASE COMPLEX"/>
    <property type="match status" value="1"/>
</dbReference>
<evidence type="ECO:0000256" key="10">
    <source>
        <dbReference type="SAM" id="MobiDB-lite"/>
    </source>
</evidence>
<name>A0A0R3WCW5_TAEAS</name>
<evidence type="ECO:0000313" key="12">
    <source>
        <dbReference type="EMBL" id="VDK40575.1"/>
    </source>
</evidence>
<evidence type="ECO:0000256" key="8">
    <source>
        <dbReference type="ARBA" id="ARBA00029938"/>
    </source>
</evidence>
<dbReference type="InterPro" id="IPR019601">
    <property type="entry name" value="Oxoglutarate/Fe-dep_Oase_C"/>
</dbReference>
<dbReference type="SMART" id="SM00702">
    <property type="entry name" value="P4Hc"/>
    <property type="match status" value="1"/>
</dbReference>